<feature type="domain" description="Flagellar hook-length control protein-like C-terminal" evidence="2">
    <location>
        <begin position="353"/>
        <end position="437"/>
    </location>
</feature>
<feature type="compositionally biased region" description="Low complexity" evidence="1">
    <location>
        <begin position="30"/>
        <end position="57"/>
    </location>
</feature>
<gene>
    <name evidence="3" type="ORF">ALQ49_00662</name>
</gene>
<dbReference type="InterPro" id="IPR052563">
    <property type="entry name" value="FliK"/>
</dbReference>
<feature type="region of interest" description="Disordered" evidence="1">
    <location>
        <begin position="429"/>
        <end position="470"/>
    </location>
</feature>
<name>A0A3M3MUF9_9PSED</name>
<evidence type="ECO:0000256" key="1">
    <source>
        <dbReference type="SAM" id="MobiDB-lite"/>
    </source>
</evidence>
<feature type="compositionally biased region" description="Low complexity" evidence="1">
    <location>
        <begin position="239"/>
        <end position="250"/>
    </location>
</feature>
<dbReference type="EMBL" id="RBPL01000025">
    <property type="protein sequence ID" value="RMO01379.1"/>
    <property type="molecule type" value="Genomic_DNA"/>
</dbReference>
<evidence type="ECO:0000313" key="3">
    <source>
        <dbReference type="EMBL" id="RMO01379.1"/>
    </source>
</evidence>
<feature type="region of interest" description="Disordered" evidence="1">
    <location>
        <begin position="30"/>
        <end position="143"/>
    </location>
</feature>
<dbReference type="AlphaFoldDB" id="A0A3M3MUF9"/>
<comment type="caution">
    <text evidence="3">The sequence shown here is derived from an EMBL/GenBank/DDBJ whole genome shotgun (WGS) entry which is preliminary data.</text>
</comment>
<dbReference type="InterPro" id="IPR021136">
    <property type="entry name" value="Flagellar_hook_control-like_C"/>
</dbReference>
<accession>A0A3M3MUF9</accession>
<evidence type="ECO:0000259" key="2">
    <source>
        <dbReference type="Pfam" id="PF02120"/>
    </source>
</evidence>
<feature type="compositionally biased region" description="Low complexity" evidence="1">
    <location>
        <begin position="431"/>
        <end position="450"/>
    </location>
</feature>
<dbReference type="PANTHER" id="PTHR37533">
    <property type="entry name" value="FLAGELLAR HOOK-LENGTH CONTROL PROTEIN"/>
    <property type="match status" value="1"/>
</dbReference>
<feature type="region of interest" description="Disordered" evidence="1">
    <location>
        <begin position="239"/>
        <end position="260"/>
    </location>
</feature>
<evidence type="ECO:0000313" key="4">
    <source>
        <dbReference type="Proteomes" id="UP000278062"/>
    </source>
</evidence>
<dbReference type="Pfam" id="PF02120">
    <property type="entry name" value="Flg_hook"/>
    <property type="match status" value="1"/>
</dbReference>
<dbReference type="Proteomes" id="UP000278062">
    <property type="component" value="Unassembled WGS sequence"/>
</dbReference>
<feature type="compositionally biased region" description="Basic and acidic residues" evidence="1">
    <location>
        <begin position="63"/>
        <end position="98"/>
    </location>
</feature>
<reference evidence="3 4" key="1">
    <citation type="submission" date="2018-08" db="EMBL/GenBank/DDBJ databases">
        <title>Recombination of ecologically and evolutionarily significant loci maintains genetic cohesion in the Pseudomonas syringae species complex.</title>
        <authorList>
            <person name="Dillon M."/>
            <person name="Thakur S."/>
            <person name="Almeida R.N.D."/>
            <person name="Weir B.S."/>
            <person name="Guttman D.S."/>
        </authorList>
    </citation>
    <scope>NUCLEOTIDE SEQUENCE [LARGE SCALE GENOMIC DNA]</scope>
    <source>
        <strain evidence="3 4">1089_5</strain>
    </source>
</reference>
<keyword evidence="3" id="KW-0969">Cilium</keyword>
<dbReference type="InterPro" id="IPR038610">
    <property type="entry name" value="FliK-like_C_sf"/>
</dbReference>
<protein>
    <submittedName>
        <fullName evidence="3">Flagellar hook-length control protein FliK</fullName>
    </submittedName>
</protein>
<dbReference type="CDD" id="cd17470">
    <property type="entry name" value="T3SS_Flik_C"/>
    <property type="match status" value="1"/>
</dbReference>
<dbReference type="PANTHER" id="PTHR37533:SF2">
    <property type="entry name" value="FLAGELLAR HOOK-LENGTH CONTROL PROTEIN"/>
    <property type="match status" value="1"/>
</dbReference>
<organism evidence="3 4">
    <name type="scientific">Pseudomonas syringae pv. apii</name>
    <dbReference type="NCBI Taxonomy" id="81036"/>
    <lineage>
        <taxon>Bacteria</taxon>
        <taxon>Pseudomonadati</taxon>
        <taxon>Pseudomonadota</taxon>
        <taxon>Gammaproteobacteria</taxon>
        <taxon>Pseudomonadales</taxon>
        <taxon>Pseudomonadaceae</taxon>
        <taxon>Pseudomonas</taxon>
    </lineage>
</organism>
<sequence length="491" mass="50570">MLCLVVWQQPAAYAETEMPLATNTLLQTSTAATSRSSAATNAVKSADSSKDGASSFSNVYAKQARDTVAPRDDVPVKPSRDKTAPDKDKVAAGKDKPVNDQANAADKSTVADSGNDLPAASSVAGNDSDTASADSTPDDAQADAAALADGQAVTDAALDPALDPALQALAAQTPGLPAARVQAPEVTTAPVIATLATTQAAPATPVVAEEAFNPDADPLDGLEAVQLALENASARTQLAAQNAHAANKATPSNAEADPNQNLVNNLSALTEQLTADDSSTESSDKSFSGLIGEGLKDVKSAAGDTRVDNFADRLAALSQAAQPARAAAAPASAPLMNQPLAMHQSGWTEGIVDRVMYLSSQNLKTADIKLEPAELGRLDIRINMAPEQQTQVTFMSAHMGVRDALESQMSKLRESFVQQGLGNVDVNVSDQSQQQAQQQAQEQASRAQRSGRGNGVGSSDTSDDIAGVDAAIPVSQPAARVIGTSEIDYYA</sequence>
<dbReference type="Gene3D" id="3.30.750.140">
    <property type="match status" value="1"/>
</dbReference>
<keyword evidence="3" id="KW-0282">Flagellum</keyword>
<proteinExistence type="predicted"/>
<keyword evidence="3" id="KW-0966">Cell projection</keyword>